<protein>
    <recommendedName>
        <fullName evidence="4">Neoxanthin synthase</fullName>
    </recommendedName>
</protein>
<sequence length="229" mass="26009">MIICCSFFHTQFSTRIHPRFDLSHQCRPNANIEKPDLVPKGMQNKLLIPGLANQEAKWDFARISMRPNSGRFIYNKAGLNVHATMCASSLFNLGTAIVLPLYILMIIAPQHKLTKKTMESRAPYVALSLLYAHVLVRSWTPQHLGALFGGSNMMPDFRRAGVLFFSQLSAAAAWIHLLLMDLFATRYVFLDGLRNEVETRHSVVLCLFFCPVGILSHFVTRTLTKWSRE</sequence>
<organism evidence="2 3">
    <name type="scientific">Kalanchoe fedtschenkoi</name>
    <name type="common">Lavender scallops</name>
    <name type="synonym">South American air plant</name>
    <dbReference type="NCBI Taxonomy" id="63787"/>
    <lineage>
        <taxon>Eukaryota</taxon>
        <taxon>Viridiplantae</taxon>
        <taxon>Streptophyta</taxon>
        <taxon>Embryophyta</taxon>
        <taxon>Tracheophyta</taxon>
        <taxon>Spermatophyta</taxon>
        <taxon>Magnoliopsida</taxon>
        <taxon>eudicotyledons</taxon>
        <taxon>Gunneridae</taxon>
        <taxon>Pentapetalae</taxon>
        <taxon>Saxifragales</taxon>
        <taxon>Crassulaceae</taxon>
        <taxon>Kalanchoe</taxon>
    </lineage>
</organism>
<dbReference type="AlphaFoldDB" id="A0A7N0UB24"/>
<dbReference type="InterPro" id="IPR025461">
    <property type="entry name" value="ABA4-like"/>
</dbReference>
<proteinExistence type="predicted"/>
<evidence type="ECO:0000256" key="1">
    <source>
        <dbReference type="SAM" id="Phobius"/>
    </source>
</evidence>
<keyword evidence="3" id="KW-1185">Reference proteome</keyword>
<dbReference type="Pfam" id="PF14108">
    <property type="entry name" value="ABA4-like"/>
    <property type="match status" value="1"/>
</dbReference>
<feature type="transmembrane region" description="Helical" evidence="1">
    <location>
        <begin position="160"/>
        <end position="180"/>
    </location>
</feature>
<evidence type="ECO:0008006" key="4">
    <source>
        <dbReference type="Google" id="ProtNLM"/>
    </source>
</evidence>
<evidence type="ECO:0000313" key="3">
    <source>
        <dbReference type="Proteomes" id="UP000594263"/>
    </source>
</evidence>
<dbReference type="PANTHER" id="PTHR34543">
    <property type="entry name" value="PROTEIN ABA DEFICIENT 4, CHLOROPLASTIC"/>
    <property type="match status" value="1"/>
</dbReference>
<dbReference type="Proteomes" id="UP000594263">
    <property type="component" value="Unplaced"/>
</dbReference>
<evidence type="ECO:0000313" key="2">
    <source>
        <dbReference type="EnsemblPlants" id="Kaladp0060s0075.1.v1.1"/>
    </source>
</evidence>
<accession>A0A7N0UB24</accession>
<keyword evidence="1" id="KW-0812">Transmembrane</keyword>
<keyword evidence="1" id="KW-0472">Membrane</keyword>
<name>A0A7N0UB24_KALFE</name>
<feature type="transmembrane region" description="Helical" evidence="1">
    <location>
        <begin position="121"/>
        <end position="140"/>
    </location>
</feature>
<feature type="transmembrane region" description="Helical" evidence="1">
    <location>
        <begin position="90"/>
        <end position="109"/>
    </location>
</feature>
<dbReference type="EnsemblPlants" id="Kaladp0060s0075.1.v1.1">
    <property type="protein sequence ID" value="Kaladp0060s0075.1.v1.1"/>
    <property type="gene ID" value="Kaladp0060s0075.v1.1"/>
</dbReference>
<reference evidence="2" key="1">
    <citation type="submission" date="2021-01" db="UniProtKB">
        <authorList>
            <consortium name="EnsemblPlants"/>
        </authorList>
    </citation>
    <scope>IDENTIFICATION</scope>
</reference>
<keyword evidence="1" id="KW-1133">Transmembrane helix</keyword>
<dbReference type="Gramene" id="Kaladp0060s0075.1.v1.1">
    <property type="protein sequence ID" value="Kaladp0060s0075.1.v1.1"/>
    <property type="gene ID" value="Kaladp0060s0075.v1.1"/>
</dbReference>
<feature type="transmembrane region" description="Helical" evidence="1">
    <location>
        <begin position="201"/>
        <end position="219"/>
    </location>
</feature>
<dbReference type="PANTHER" id="PTHR34543:SF1">
    <property type="entry name" value="PROTEIN ABA DEFICIENT 4, CHLOROPLASTIC"/>
    <property type="match status" value="1"/>
</dbReference>